<dbReference type="GO" id="GO:0004527">
    <property type="term" value="F:exonuclease activity"/>
    <property type="evidence" value="ECO:0007669"/>
    <property type="project" value="UniProtKB-KW"/>
</dbReference>
<keyword evidence="6" id="KW-0540">Nuclease</keyword>
<evidence type="ECO:0000256" key="1">
    <source>
        <dbReference type="ARBA" id="ARBA00004453"/>
    </source>
</evidence>
<dbReference type="GO" id="GO:0003690">
    <property type="term" value="F:double-stranded DNA binding"/>
    <property type="evidence" value="ECO:0007669"/>
    <property type="project" value="TreeGrafter"/>
</dbReference>
<dbReference type="GO" id="GO:0043590">
    <property type="term" value="C:bacterial nucleoid"/>
    <property type="evidence" value="ECO:0007669"/>
    <property type="project" value="TreeGrafter"/>
</dbReference>
<comment type="subcellular location">
    <subcellularLocation>
        <location evidence="1">Cytoplasm</location>
        <location evidence="1">Nucleoid</location>
    </subcellularLocation>
</comment>
<dbReference type="AlphaFoldDB" id="A9C2A7"/>
<dbReference type="GeneID" id="24114056"/>
<dbReference type="NCBIfam" id="NF001464">
    <property type="entry name" value="PRK00321.1-5"/>
    <property type="match status" value="1"/>
</dbReference>
<dbReference type="KEGG" id="dac:Daci_3413"/>
<gene>
    <name evidence="6" type="ordered locus">Daci_3413</name>
</gene>
<dbReference type="PANTHER" id="PTHR38103">
    <property type="entry name" value="RECOMBINATION-ASSOCIATED PROTEIN RDGC"/>
    <property type="match status" value="1"/>
</dbReference>
<evidence type="ECO:0000256" key="3">
    <source>
        <dbReference type="ARBA" id="ARBA00022296"/>
    </source>
</evidence>
<keyword evidence="5" id="KW-0233">DNA recombination</keyword>
<keyword evidence="6" id="KW-0269">Exonuclease</keyword>
<evidence type="ECO:0000313" key="7">
    <source>
        <dbReference type="Proteomes" id="UP000000784"/>
    </source>
</evidence>
<accession>A9C2A7</accession>
<keyword evidence="6" id="KW-0378">Hydrolase</keyword>
<evidence type="ECO:0000256" key="5">
    <source>
        <dbReference type="ARBA" id="ARBA00023172"/>
    </source>
</evidence>
<evidence type="ECO:0000256" key="2">
    <source>
        <dbReference type="ARBA" id="ARBA00008657"/>
    </source>
</evidence>
<keyword evidence="4" id="KW-0963">Cytoplasm</keyword>
<dbReference type="HOGENOM" id="CLU_052038_0_1_4"/>
<name>A9C2A7_DELAS</name>
<reference evidence="7" key="2">
    <citation type="submission" date="2007-11" db="EMBL/GenBank/DDBJ databases">
        <title>Complete sequence of Delftia acidovorans DSM 14801 / SPH-1.</title>
        <authorList>
            <person name="Copeland A."/>
            <person name="Lucas S."/>
            <person name="Lapidus A."/>
            <person name="Barry K."/>
            <person name="Glavina del Rio T."/>
            <person name="Dalin E."/>
            <person name="Tice H."/>
            <person name="Pitluck S."/>
            <person name="Lowry S."/>
            <person name="Clum A."/>
            <person name="Schmutz J."/>
            <person name="Larimer F."/>
            <person name="Land M."/>
            <person name="Hauser L."/>
            <person name="Kyrpides N."/>
            <person name="Kim E."/>
            <person name="Schleheck D."/>
            <person name="Richardson P."/>
        </authorList>
    </citation>
    <scope>NUCLEOTIDE SEQUENCE [LARGE SCALE GENOMIC DNA]</scope>
    <source>
        <strain evidence="7">DSM 14801 / SPH-1</strain>
    </source>
</reference>
<sequence>MFKNLIIYRIAASWVADFAALEAALEKTPFAECGPTQERSVGWVPPRQEEHGALAENIGGQWIFRFMTEAKLLPASVLARKVQEKAAHIEANEGRKPGKKEKKELKDEAKLDLLPMAFTKQGAMWVWIDTQKRTLVLDTGSQARADEVVSLLVESLPGFALALLDTQTSPQAAMAHWLATEDTPILFSVDRECELKAADESKAGVRYARHPLDIDEVRQHIEHGKLPTRLALTWDDRVSFVLTEGLQLRKVAMLDAVMEGQSQDDSGFDADVAIATGELSKLIPDLIDALGGEGRTGLTPATPAALDNLFG</sequence>
<dbReference type="GO" id="GO:0006310">
    <property type="term" value="P:DNA recombination"/>
    <property type="evidence" value="ECO:0007669"/>
    <property type="project" value="UniProtKB-KW"/>
</dbReference>
<dbReference type="eggNOG" id="COG2974">
    <property type="taxonomic scope" value="Bacteria"/>
</dbReference>
<dbReference type="Proteomes" id="UP000000784">
    <property type="component" value="Chromosome"/>
</dbReference>
<evidence type="ECO:0000313" key="6">
    <source>
        <dbReference type="EMBL" id="ABX36051.1"/>
    </source>
</evidence>
<reference evidence="6 7" key="1">
    <citation type="journal article" date="2004" name="Appl. Environ. Microbiol.">
        <title>Mineralization of individual congeners of linear alkylbenzenesulfonate by defined pairs of heterotrophic bacteria.</title>
        <authorList>
            <person name="Schleheck D."/>
            <person name="Knepper T.P."/>
            <person name="Fischer K."/>
            <person name="Cook A.M."/>
        </authorList>
    </citation>
    <scope>NUCLEOTIDE SEQUENCE [LARGE SCALE GENOMIC DNA]</scope>
    <source>
        <strain evidence="7">DSM 14801 / SPH-1</strain>
    </source>
</reference>
<dbReference type="STRING" id="398578.Daci_3413"/>
<evidence type="ECO:0000256" key="4">
    <source>
        <dbReference type="ARBA" id="ARBA00022490"/>
    </source>
</evidence>
<dbReference type="EMBL" id="CP000884">
    <property type="protein sequence ID" value="ABX36051.1"/>
    <property type="molecule type" value="Genomic_DNA"/>
</dbReference>
<dbReference type="Pfam" id="PF04381">
    <property type="entry name" value="RdgC"/>
    <property type="match status" value="1"/>
</dbReference>
<keyword evidence="7" id="KW-1185">Reference proteome</keyword>
<dbReference type="PANTHER" id="PTHR38103:SF1">
    <property type="entry name" value="RECOMBINATION-ASSOCIATED PROTEIN RDGC"/>
    <property type="match status" value="1"/>
</dbReference>
<dbReference type="GO" id="GO:0000018">
    <property type="term" value="P:regulation of DNA recombination"/>
    <property type="evidence" value="ECO:0007669"/>
    <property type="project" value="TreeGrafter"/>
</dbReference>
<dbReference type="NCBIfam" id="NF001463">
    <property type="entry name" value="PRK00321.1-4"/>
    <property type="match status" value="1"/>
</dbReference>
<dbReference type="RefSeq" id="WP_012205251.1">
    <property type="nucleotide sequence ID" value="NC_010002.1"/>
</dbReference>
<protein>
    <recommendedName>
        <fullName evidence="3">Recombination-associated protein RdgC</fullName>
    </recommendedName>
</protein>
<proteinExistence type="inferred from homology"/>
<organism evidence="6 7">
    <name type="scientific">Delftia acidovorans (strain DSM 14801 / SPH-1)</name>
    <dbReference type="NCBI Taxonomy" id="398578"/>
    <lineage>
        <taxon>Bacteria</taxon>
        <taxon>Pseudomonadati</taxon>
        <taxon>Pseudomonadota</taxon>
        <taxon>Betaproteobacteria</taxon>
        <taxon>Burkholderiales</taxon>
        <taxon>Comamonadaceae</taxon>
        <taxon>Delftia</taxon>
    </lineage>
</organism>
<comment type="similarity">
    <text evidence="2">Belongs to the RdgC family.</text>
</comment>
<dbReference type="InterPro" id="IPR007476">
    <property type="entry name" value="RdgC"/>
</dbReference>